<organism evidence="6 7">
    <name type="scientific">Cryobacterium tepidiphilum</name>
    <dbReference type="NCBI Taxonomy" id="2486026"/>
    <lineage>
        <taxon>Bacteria</taxon>
        <taxon>Bacillati</taxon>
        <taxon>Actinomycetota</taxon>
        <taxon>Actinomycetes</taxon>
        <taxon>Micrococcales</taxon>
        <taxon>Microbacteriaceae</taxon>
        <taxon>Cryobacterium</taxon>
    </lineage>
</organism>
<evidence type="ECO:0000313" key="6">
    <source>
        <dbReference type="EMBL" id="RNE62273.1"/>
    </source>
</evidence>
<keyword evidence="1" id="KW-0645">Protease</keyword>
<evidence type="ECO:0000313" key="7">
    <source>
        <dbReference type="Proteomes" id="UP000279859"/>
    </source>
</evidence>
<dbReference type="Gene3D" id="3.60.20.30">
    <property type="entry name" value="(Glycosyl)asparaginase"/>
    <property type="match status" value="1"/>
</dbReference>
<comment type="caution">
    <text evidence="6">The sequence shown here is derived from an EMBL/GenBank/DDBJ whole genome shotgun (WGS) entry which is preliminary data.</text>
</comment>
<dbReference type="FunFam" id="3.60.20.30:FF:000001">
    <property type="entry name" value="Isoaspartyl peptidase/L-asparaginase"/>
    <property type="match status" value="1"/>
</dbReference>
<evidence type="ECO:0000256" key="5">
    <source>
        <dbReference type="PIRSR" id="PIRSR600246-3"/>
    </source>
</evidence>
<dbReference type="OrthoDB" id="9780217at2"/>
<dbReference type="Pfam" id="PF01112">
    <property type="entry name" value="Asparaginase_2"/>
    <property type="match status" value="2"/>
</dbReference>
<keyword evidence="2" id="KW-0378">Hydrolase</keyword>
<feature type="site" description="Cleavage; by autolysis" evidence="5">
    <location>
        <begin position="156"/>
        <end position="157"/>
    </location>
</feature>
<feature type="active site" description="Nucleophile" evidence="4">
    <location>
        <position position="157"/>
    </location>
</feature>
<dbReference type="GO" id="GO:0008233">
    <property type="term" value="F:peptidase activity"/>
    <property type="evidence" value="ECO:0007669"/>
    <property type="project" value="UniProtKB-KW"/>
</dbReference>
<dbReference type="GO" id="GO:0016811">
    <property type="term" value="F:hydrolase activity, acting on carbon-nitrogen (but not peptide) bonds, in linear amides"/>
    <property type="evidence" value="ECO:0007669"/>
    <property type="project" value="UniProtKB-ARBA"/>
</dbReference>
<keyword evidence="7" id="KW-1185">Reference proteome</keyword>
<gene>
    <name evidence="6" type="ORF">EEJ31_08600</name>
</gene>
<dbReference type="PANTHER" id="PTHR10188:SF6">
    <property type="entry name" value="N(4)-(BETA-N-ACETYLGLUCOSAMINYL)-L-ASPARAGINASE"/>
    <property type="match status" value="1"/>
</dbReference>
<dbReference type="EMBL" id="RDSR01000012">
    <property type="protein sequence ID" value="RNE62273.1"/>
    <property type="molecule type" value="Genomic_DNA"/>
</dbReference>
<sequence>MAERERLQWAIIVHGGAKSIHPSEEEASRLGCARAVRAGQAVLESGGAATSAVEAAIRVLEDDETFNAGFGSVVNHHGDVECDAALMDGATLDVGAVAAVQGVRHPISLAAELLTEQTVLLAGAGAVRFALERGVELVHPADLVAPGKRESHIGSDTVGCVALDAAGHIAAGTSTGGLAGKLPGRVGDSPLPGCGLYAEDAIGGVSVSGTGEEITRVALASHAMAALATGSPAEAAEAALDRLRLVGGDGGLIIIDAGGRIGWAHSSRDFAVAYADDTTSVRAMTRQVLGRDTIHKTDPDTYPEDLPRD</sequence>
<dbReference type="Proteomes" id="UP000279859">
    <property type="component" value="Unassembled WGS sequence"/>
</dbReference>
<evidence type="ECO:0000256" key="3">
    <source>
        <dbReference type="ARBA" id="ARBA00022813"/>
    </source>
</evidence>
<dbReference type="RefSeq" id="WP_123045896.1">
    <property type="nucleotide sequence ID" value="NZ_RDSR01000012.1"/>
</dbReference>
<evidence type="ECO:0000256" key="2">
    <source>
        <dbReference type="ARBA" id="ARBA00022801"/>
    </source>
</evidence>
<accession>A0A3M8L9T9</accession>
<dbReference type="PANTHER" id="PTHR10188">
    <property type="entry name" value="L-ASPARAGINASE"/>
    <property type="match status" value="1"/>
</dbReference>
<dbReference type="GO" id="GO:0006508">
    <property type="term" value="P:proteolysis"/>
    <property type="evidence" value="ECO:0007669"/>
    <property type="project" value="UniProtKB-KW"/>
</dbReference>
<dbReference type="InterPro" id="IPR029055">
    <property type="entry name" value="Ntn_hydrolases_N"/>
</dbReference>
<evidence type="ECO:0000256" key="4">
    <source>
        <dbReference type="PIRSR" id="PIRSR600246-1"/>
    </source>
</evidence>
<dbReference type="AlphaFoldDB" id="A0A3M8L9T9"/>
<evidence type="ECO:0000256" key="1">
    <source>
        <dbReference type="ARBA" id="ARBA00022670"/>
    </source>
</evidence>
<dbReference type="InterPro" id="IPR000246">
    <property type="entry name" value="Peptidase_T2"/>
</dbReference>
<keyword evidence="3" id="KW-0068">Autocatalytic cleavage</keyword>
<dbReference type="CDD" id="cd04512">
    <property type="entry name" value="Ntn_Asparaginase_2_like"/>
    <property type="match status" value="1"/>
</dbReference>
<reference evidence="6 7" key="1">
    <citation type="submission" date="2018-11" db="EMBL/GenBank/DDBJ databases">
        <title>Cryobacterium sp. nov., isolated from rhizosphere soil of lettuce.</title>
        <authorList>
            <person name="Wang Y."/>
        </authorList>
    </citation>
    <scope>NUCLEOTIDE SEQUENCE [LARGE SCALE GENOMIC DNA]</scope>
    <source>
        <strain evidence="6 7">NEAU-85</strain>
    </source>
</reference>
<dbReference type="GO" id="GO:0005737">
    <property type="term" value="C:cytoplasm"/>
    <property type="evidence" value="ECO:0007669"/>
    <property type="project" value="TreeGrafter"/>
</dbReference>
<protein>
    <submittedName>
        <fullName evidence="6">Asparaginase</fullName>
    </submittedName>
</protein>
<proteinExistence type="predicted"/>
<dbReference type="SUPFAM" id="SSF56235">
    <property type="entry name" value="N-terminal nucleophile aminohydrolases (Ntn hydrolases)"/>
    <property type="match status" value="1"/>
</dbReference>
<name>A0A3M8L9T9_9MICO</name>